<protein>
    <recommendedName>
        <fullName evidence="3">Guanosine polyphosphate pyrophosphohydrolase/synthetase</fullName>
    </recommendedName>
</protein>
<dbReference type="Pfam" id="PF13328">
    <property type="entry name" value="HD_4"/>
    <property type="match status" value="1"/>
</dbReference>
<dbReference type="RefSeq" id="WP_012148662.1">
    <property type="nucleotide sequence ID" value="NC_009879.1"/>
</dbReference>
<sequence>MKDLKNWQDEFEVCIYAKKLLDKVIYLNSIVKVPPVDVLEVKKAIYYARKYHGGQMRQSGELFYSHPIEVAYMVSDYLFRTDILVTSILHDTIEDTELTKEKILQEFGKNIANQVMDLTRIKENGIKISSAEMVEMLYKEKKHDVLLIKLFDRLHNIQTIGAKSPEKAKKIVNETLISFIVLMPYLGIPSLEKHFYRLCLHATHKNRLKENTLFTNNLRKFWSYFKHNTESINII</sequence>
<accession>A8EYN2</accession>
<dbReference type="HOGENOM" id="CLU_012300_6_0_5"/>
<evidence type="ECO:0000313" key="2">
    <source>
        <dbReference type="Proteomes" id="UP000007056"/>
    </source>
</evidence>
<proteinExistence type="predicted"/>
<dbReference type="PANTHER" id="PTHR21262">
    <property type="entry name" value="GUANOSINE-3',5'-BIS DIPHOSPHATE 3'-PYROPHOSPHOHYDROLASE"/>
    <property type="match status" value="1"/>
</dbReference>
<dbReference type="Proteomes" id="UP000007056">
    <property type="component" value="Chromosome"/>
</dbReference>
<dbReference type="PANTHER" id="PTHR21262:SF31">
    <property type="entry name" value="GTP PYROPHOSPHOKINASE"/>
    <property type="match status" value="1"/>
</dbReference>
<reference evidence="2" key="1">
    <citation type="submission" date="2007-09" db="EMBL/GenBank/DDBJ databases">
        <title>Complete genome sequence of Rickettsia canadensis.</title>
        <authorList>
            <person name="Madan A."/>
            <person name="Fahey J."/>
            <person name="Helton E."/>
            <person name="Ketteman M."/>
            <person name="Madan A."/>
            <person name="Rodrigues S."/>
            <person name="Sanchez A."/>
            <person name="Whiting M."/>
            <person name="Dasch G."/>
            <person name="Eremeeva M."/>
        </authorList>
    </citation>
    <scope>NUCLEOTIDE SEQUENCE [LARGE SCALE GENOMIC DNA]</scope>
    <source>
        <strain evidence="2">McKiel</strain>
    </source>
</reference>
<evidence type="ECO:0008006" key="3">
    <source>
        <dbReference type="Google" id="ProtNLM"/>
    </source>
</evidence>
<dbReference type="Gene3D" id="1.10.3210.10">
    <property type="entry name" value="Hypothetical protein af1432"/>
    <property type="match status" value="1"/>
</dbReference>
<dbReference type="EMBL" id="CP000409">
    <property type="protein sequence ID" value="ABV73465.1"/>
    <property type="molecule type" value="Genomic_DNA"/>
</dbReference>
<dbReference type="AlphaFoldDB" id="A8EYN2"/>
<organism evidence="1 2">
    <name type="scientific">Rickettsia canadensis (strain McKiel)</name>
    <dbReference type="NCBI Taxonomy" id="293613"/>
    <lineage>
        <taxon>Bacteria</taxon>
        <taxon>Pseudomonadati</taxon>
        <taxon>Pseudomonadota</taxon>
        <taxon>Alphaproteobacteria</taxon>
        <taxon>Rickettsiales</taxon>
        <taxon>Rickettsiaceae</taxon>
        <taxon>Rickettsieae</taxon>
        <taxon>Rickettsia</taxon>
        <taxon>belli group</taxon>
    </lineage>
</organism>
<name>A8EYN2_RICCK</name>
<gene>
    <name evidence="1" type="ordered locus">A1E_02605</name>
</gene>
<dbReference type="SUPFAM" id="SSF109604">
    <property type="entry name" value="HD-domain/PDEase-like"/>
    <property type="match status" value="1"/>
</dbReference>
<dbReference type="STRING" id="293613.A1E_02605"/>
<evidence type="ECO:0000313" key="1">
    <source>
        <dbReference type="EMBL" id="ABV73465.1"/>
    </source>
</evidence>
<dbReference type="eggNOG" id="COG0317">
    <property type="taxonomic scope" value="Bacteria"/>
</dbReference>
<dbReference type="KEGG" id="rcm:A1E_02605"/>